<dbReference type="PROSITE" id="PS50181">
    <property type="entry name" value="FBOX"/>
    <property type="match status" value="1"/>
</dbReference>
<dbReference type="Proteomes" id="UP000230233">
    <property type="component" value="Chromosome I"/>
</dbReference>
<dbReference type="InterPro" id="IPR001810">
    <property type="entry name" value="F-box_dom"/>
</dbReference>
<sequence>MKLSKFPYLVQEEILQEMNDQNIFLLSFVSKNMKKLIKSSQEKRIKNIRSIRYSCDGNKVWSVDILFRNNWREDLLEIVECEKTKNDYFQLNVFGTTIDFRICDKYKLTEAYFNPHENTSAIQSIHNYFLHFFGDSMEYLWRTSDCENIIPQLENISACIRVWNSDSFSDMKTLENVFSTSPNLKWISMFPFKSAEPLSPDSKFYRAESIETVQIRHNAPAVFSHFKGRQAFLKCIRCEILNLIEFVSRWKSGEAFQKLEYLKMTVSIYEVHENQFLPGMEDAEGYVENQNFPQILNIIGAKHIEETKKPPTHTLPKIYEYFNHNTTTDPIISYSYVVRESDNRVASILIEENMFSFGVWDMTEEEFLSMLE</sequence>
<evidence type="ECO:0000313" key="2">
    <source>
        <dbReference type="EMBL" id="PIC55276.1"/>
    </source>
</evidence>
<keyword evidence="3" id="KW-1185">Reference proteome</keyword>
<proteinExistence type="predicted"/>
<evidence type="ECO:0000259" key="1">
    <source>
        <dbReference type="PROSITE" id="PS50181"/>
    </source>
</evidence>
<dbReference type="PANTHER" id="PTHR21503">
    <property type="entry name" value="F-BOX-CONTAINING HYPOTHETICAL PROTEIN C.ELEGANS"/>
    <property type="match status" value="1"/>
</dbReference>
<feature type="domain" description="F-box" evidence="1">
    <location>
        <begin position="1"/>
        <end position="48"/>
    </location>
</feature>
<protein>
    <recommendedName>
        <fullName evidence="1">F-box domain-containing protein</fullName>
    </recommendedName>
</protein>
<accession>A0A2G5VUN6</accession>
<dbReference type="Pfam" id="PF00646">
    <property type="entry name" value="F-box"/>
    <property type="match status" value="1"/>
</dbReference>
<name>A0A2G5VUN6_9PELO</name>
<comment type="caution">
    <text evidence="2">The sequence shown here is derived from an EMBL/GenBank/DDBJ whole genome shotgun (WGS) entry which is preliminary data.</text>
</comment>
<reference evidence="3" key="1">
    <citation type="submission" date="2017-10" db="EMBL/GenBank/DDBJ databases">
        <title>Rapid genome shrinkage in a self-fertile nematode reveals novel sperm competition proteins.</title>
        <authorList>
            <person name="Yin D."/>
            <person name="Schwarz E.M."/>
            <person name="Thomas C.G."/>
            <person name="Felde R.L."/>
            <person name="Korf I.F."/>
            <person name="Cutter A.D."/>
            <person name="Schartner C.M."/>
            <person name="Ralston E.J."/>
            <person name="Meyer B.J."/>
            <person name="Haag E.S."/>
        </authorList>
    </citation>
    <scope>NUCLEOTIDE SEQUENCE [LARGE SCALE GENOMIC DNA]</scope>
    <source>
        <strain evidence="3">JU1422</strain>
    </source>
</reference>
<dbReference type="PANTHER" id="PTHR21503:SF8">
    <property type="entry name" value="F-BOX ASSOCIATED DOMAIN-CONTAINING PROTEIN-RELATED"/>
    <property type="match status" value="1"/>
</dbReference>
<dbReference type="AlphaFoldDB" id="A0A2G5VUN6"/>
<gene>
    <name evidence="2" type="primary">Cnig_chr_I.g619</name>
    <name evidence="2" type="ORF">B9Z55_000619</name>
</gene>
<organism evidence="2 3">
    <name type="scientific">Caenorhabditis nigoni</name>
    <dbReference type="NCBI Taxonomy" id="1611254"/>
    <lineage>
        <taxon>Eukaryota</taxon>
        <taxon>Metazoa</taxon>
        <taxon>Ecdysozoa</taxon>
        <taxon>Nematoda</taxon>
        <taxon>Chromadorea</taxon>
        <taxon>Rhabditida</taxon>
        <taxon>Rhabditina</taxon>
        <taxon>Rhabditomorpha</taxon>
        <taxon>Rhabditoidea</taxon>
        <taxon>Rhabditidae</taxon>
        <taxon>Peloderinae</taxon>
        <taxon>Caenorhabditis</taxon>
    </lineage>
</organism>
<dbReference type="EMBL" id="PDUG01000001">
    <property type="protein sequence ID" value="PIC55276.1"/>
    <property type="molecule type" value="Genomic_DNA"/>
</dbReference>
<evidence type="ECO:0000313" key="3">
    <source>
        <dbReference type="Proteomes" id="UP000230233"/>
    </source>
</evidence>